<dbReference type="RefSeq" id="WP_065294154.1">
    <property type="nucleotide sequence ID" value="NZ_JAMDLY010000005.1"/>
</dbReference>
<gene>
    <name evidence="1" type="ORF">M5X04_04245</name>
</gene>
<sequence>MSEKQTKEVDKLVKPGRFGVTNKQLIPAIKEAIAAGDVKRLSMLKEQYLYTFEHSLRYLKKTERQYITDHLKS</sequence>
<name>A0ABT4E845_PAEAL</name>
<comment type="caution">
    <text evidence="1">The sequence shown here is derived from an EMBL/GenBank/DDBJ whole genome shotgun (WGS) entry which is preliminary data.</text>
</comment>
<protein>
    <submittedName>
        <fullName evidence="1">Uncharacterized protein</fullName>
    </submittedName>
</protein>
<evidence type="ECO:0000313" key="1">
    <source>
        <dbReference type="EMBL" id="MCY9528546.1"/>
    </source>
</evidence>
<keyword evidence="2" id="KW-1185">Reference proteome</keyword>
<accession>A0ABT4E845</accession>
<reference evidence="1 2" key="1">
    <citation type="submission" date="2022-05" db="EMBL/GenBank/DDBJ databases">
        <title>Genome Sequencing of Bee-Associated Microbes.</title>
        <authorList>
            <person name="Dunlap C."/>
        </authorList>
    </citation>
    <scope>NUCLEOTIDE SEQUENCE [LARGE SCALE GENOMIC DNA]</scope>
    <source>
        <strain evidence="1 2">NRRL NRS-750</strain>
    </source>
</reference>
<dbReference type="EMBL" id="JAMDLY010000005">
    <property type="protein sequence ID" value="MCY9528546.1"/>
    <property type="molecule type" value="Genomic_DNA"/>
</dbReference>
<evidence type="ECO:0000313" key="2">
    <source>
        <dbReference type="Proteomes" id="UP001527090"/>
    </source>
</evidence>
<dbReference type="Proteomes" id="UP001527090">
    <property type="component" value="Unassembled WGS sequence"/>
</dbReference>
<organism evidence="1 2">
    <name type="scientific">Paenibacillus alvei</name>
    <name type="common">Bacillus alvei</name>
    <dbReference type="NCBI Taxonomy" id="44250"/>
    <lineage>
        <taxon>Bacteria</taxon>
        <taxon>Bacillati</taxon>
        <taxon>Bacillota</taxon>
        <taxon>Bacilli</taxon>
        <taxon>Bacillales</taxon>
        <taxon>Paenibacillaceae</taxon>
        <taxon>Paenibacillus</taxon>
    </lineage>
</organism>
<proteinExistence type="predicted"/>